<dbReference type="Pfam" id="PF08766">
    <property type="entry name" value="DEK_C"/>
    <property type="match status" value="1"/>
</dbReference>
<evidence type="ECO:0000259" key="2">
    <source>
        <dbReference type="PROSITE" id="PS51998"/>
    </source>
</evidence>
<proteinExistence type="predicted"/>
<gene>
    <name evidence="3" type="ORF">TSUD_374580</name>
</gene>
<protein>
    <recommendedName>
        <fullName evidence="2">DEK-C domain-containing protein</fullName>
    </recommendedName>
</protein>
<name>A0A2Z6PRY0_TRISU</name>
<keyword evidence="4" id="KW-1185">Reference proteome</keyword>
<dbReference type="SUPFAM" id="SSF109715">
    <property type="entry name" value="DEK C-terminal domain"/>
    <property type="match status" value="1"/>
</dbReference>
<feature type="region of interest" description="Disordered" evidence="1">
    <location>
        <begin position="70"/>
        <end position="91"/>
    </location>
</feature>
<evidence type="ECO:0000313" key="3">
    <source>
        <dbReference type="EMBL" id="GAU50109.1"/>
    </source>
</evidence>
<evidence type="ECO:0000256" key="1">
    <source>
        <dbReference type="SAM" id="MobiDB-lite"/>
    </source>
</evidence>
<accession>A0A2Z6PRY0</accession>
<dbReference type="OrthoDB" id="2505440at2759"/>
<dbReference type="EMBL" id="DF974691">
    <property type="protein sequence ID" value="GAU50109.1"/>
    <property type="molecule type" value="Genomic_DNA"/>
</dbReference>
<feature type="compositionally biased region" description="Basic and acidic residues" evidence="1">
    <location>
        <begin position="70"/>
        <end position="86"/>
    </location>
</feature>
<reference evidence="4" key="1">
    <citation type="journal article" date="2017" name="Front. Plant Sci.">
        <title>Climate Clever Clovers: New Paradigm to Reduce the Environmental Footprint of Ruminants by Breeding Low Methanogenic Forages Utilizing Haplotype Variation.</title>
        <authorList>
            <person name="Kaur P."/>
            <person name="Appels R."/>
            <person name="Bayer P.E."/>
            <person name="Keeble-Gagnere G."/>
            <person name="Wang J."/>
            <person name="Hirakawa H."/>
            <person name="Shirasawa K."/>
            <person name="Vercoe P."/>
            <person name="Stefanova K."/>
            <person name="Durmic Z."/>
            <person name="Nichols P."/>
            <person name="Revell C."/>
            <person name="Isobe S.N."/>
            <person name="Edwards D."/>
            <person name="Erskine W."/>
        </authorList>
    </citation>
    <scope>NUCLEOTIDE SEQUENCE [LARGE SCALE GENOMIC DNA]</scope>
    <source>
        <strain evidence="4">cv. Daliak</strain>
    </source>
</reference>
<organism evidence="3 4">
    <name type="scientific">Trifolium subterraneum</name>
    <name type="common">Subterranean clover</name>
    <dbReference type="NCBI Taxonomy" id="3900"/>
    <lineage>
        <taxon>Eukaryota</taxon>
        <taxon>Viridiplantae</taxon>
        <taxon>Streptophyta</taxon>
        <taxon>Embryophyta</taxon>
        <taxon>Tracheophyta</taxon>
        <taxon>Spermatophyta</taxon>
        <taxon>Magnoliopsida</taxon>
        <taxon>eudicotyledons</taxon>
        <taxon>Gunneridae</taxon>
        <taxon>Pentapetalae</taxon>
        <taxon>rosids</taxon>
        <taxon>fabids</taxon>
        <taxon>Fabales</taxon>
        <taxon>Fabaceae</taxon>
        <taxon>Papilionoideae</taxon>
        <taxon>50 kb inversion clade</taxon>
        <taxon>NPAAA clade</taxon>
        <taxon>Hologalegina</taxon>
        <taxon>IRL clade</taxon>
        <taxon>Trifolieae</taxon>
        <taxon>Trifolium</taxon>
    </lineage>
</organism>
<dbReference type="AlphaFoldDB" id="A0A2Z6PRY0"/>
<dbReference type="InterPro" id="IPR014876">
    <property type="entry name" value="DEK_C"/>
</dbReference>
<dbReference type="Proteomes" id="UP000242715">
    <property type="component" value="Unassembled WGS sequence"/>
</dbReference>
<dbReference type="PROSITE" id="PS51998">
    <property type="entry name" value="DEK_C"/>
    <property type="match status" value="1"/>
</dbReference>
<sequence length="113" mass="13375">MEDAQTKARIEETIFKIPHESNMEEVTESKIRKLVYTKLDLNLNQRPFNALVKQILEVFLVEKLQQRQKEEEEKQREKEEEDRQLKQEGVSSKNNVYVDSSDLVICEVSAVFF</sequence>
<evidence type="ECO:0000313" key="4">
    <source>
        <dbReference type="Proteomes" id="UP000242715"/>
    </source>
</evidence>
<feature type="domain" description="DEK-C" evidence="2">
    <location>
        <begin position="4"/>
        <end position="61"/>
    </location>
</feature>